<proteinExistence type="predicted"/>
<evidence type="ECO:0000313" key="2">
    <source>
        <dbReference type="Proteomes" id="UP001461498"/>
    </source>
</evidence>
<keyword evidence="2" id="KW-1185">Reference proteome</keyword>
<gene>
    <name evidence="1" type="ORF">O3M35_007714</name>
</gene>
<comment type="caution">
    <text evidence="1">The sequence shown here is derived from an EMBL/GenBank/DDBJ whole genome shotgun (WGS) entry which is preliminary data.</text>
</comment>
<name>A0AAW1DAJ0_9HEMI</name>
<reference evidence="1 2" key="1">
    <citation type="submission" date="2022-12" db="EMBL/GenBank/DDBJ databases">
        <title>Chromosome-level genome assembly of true bugs.</title>
        <authorList>
            <person name="Ma L."/>
            <person name="Li H."/>
        </authorList>
    </citation>
    <scope>NUCLEOTIDE SEQUENCE [LARGE SCALE GENOMIC DNA]</scope>
    <source>
        <strain evidence="1">Lab_2022b</strain>
    </source>
</reference>
<dbReference type="EMBL" id="JAPXFL010000004">
    <property type="protein sequence ID" value="KAK9507958.1"/>
    <property type="molecule type" value="Genomic_DNA"/>
</dbReference>
<evidence type="ECO:0000313" key="1">
    <source>
        <dbReference type="EMBL" id="KAK9507958.1"/>
    </source>
</evidence>
<dbReference type="AlphaFoldDB" id="A0AAW1DAJ0"/>
<organism evidence="1 2">
    <name type="scientific">Rhynocoris fuscipes</name>
    <dbReference type="NCBI Taxonomy" id="488301"/>
    <lineage>
        <taxon>Eukaryota</taxon>
        <taxon>Metazoa</taxon>
        <taxon>Ecdysozoa</taxon>
        <taxon>Arthropoda</taxon>
        <taxon>Hexapoda</taxon>
        <taxon>Insecta</taxon>
        <taxon>Pterygota</taxon>
        <taxon>Neoptera</taxon>
        <taxon>Paraneoptera</taxon>
        <taxon>Hemiptera</taxon>
        <taxon>Heteroptera</taxon>
        <taxon>Panheteroptera</taxon>
        <taxon>Cimicomorpha</taxon>
        <taxon>Reduviidae</taxon>
        <taxon>Harpactorinae</taxon>
        <taxon>Harpactorini</taxon>
        <taxon>Rhynocoris</taxon>
    </lineage>
</organism>
<dbReference type="Proteomes" id="UP001461498">
    <property type="component" value="Unassembled WGS sequence"/>
</dbReference>
<accession>A0AAW1DAJ0</accession>
<protein>
    <submittedName>
        <fullName evidence="1">Uncharacterized protein</fullName>
    </submittedName>
</protein>
<sequence>MQDVLKVPSNPDGLKEEKLHEVPYICNWYKETPEKRKDLLMLMTRTIMPTTINYRLVFRMDHQCLANVNN</sequence>